<evidence type="ECO:0000313" key="3">
    <source>
        <dbReference type="Proteomes" id="UP000275385"/>
    </source>
</evidence>
<keyword evidence="3" id="KW-1185">Reference proteome</keyword>
<proteinExistence type="predicted"/>
<feature type="region of interest" description="Disordered" evidence="1">
    <location>
        <begin position="24"/>
        <end position="77"/>
    </location>
</feature>
<sequence length="77" mass="8357">MFSATRISSRVLSRYPSFLMKSAFSSAASNSPSEASMKGKDQVAAEKNAKDPEKMANLDKKRDEQERDSATNATPVG</sequence>
<feature type="compositionally biased region" description="Basic and acidic residues" evidence="1">
    <location>
        <begin position="37"/>
        <end position="69"/>
    </location>
</feature>
<dbReference type="Proteomes" id="UP000275385">
    <property type="component" value="Unassembled WGS sequence"/>
</dbReference>
<feature type="compositionally biased region" description="Low complexity" evidence="1">
    <location>
        <begin position="24"/>
        <end position="36"/>
    </location>
</feature>
<evidence type="ECO:0000256" key="1">
    <source>
        <dbReference type="SAM" id="MobiDB-lite"/>
    </source>
</evidence>
<comment type="caution">
    <text evidence="2">The sequence shown here is derived from an EMBL/GenBank/DDBJ whole genome shotgun (WGS) entry which is preliminary data.</text>
</comment>
<organism evidence="2 3">
    <name type="scientific">Coniochaeta pulveracea</name>
    <dbReference type="NCBI Taxonomy" id="177199"/>
    <lineage>
        <taxon>Eukaryota</taxon>
        <taxon>Fungi</taxon>
        <taxon>Dikarya</taxon>
        <taxon>Ascomycota</taxon>
        <taxon>Pezizomycotina</taxon>
        <taxon>Sordariomycetes</taxon>
        <taxon>Sordariomycetidae</taxon>
        <taxon>Coniochaetales</taxon>
        <taxon>Coniochaetaceae</taxon>
        <taxon>Coniochaeta</taxon>
    </lineage>
</organism>
<gene>
    <name evidence="2" type="ORF">DL546_003959</name>
</gene>
<reference evidence="2 3" key="1">
    <citation type="submission" date="2018-08" db="EMBL/GenBank/DDBJ databases">
        <title>Draft genome of the lignicolous fungus Coniochaeta pulveracea.</title>
        <authorList>
            <person name="Borstlap C.J."/>
            <person name="De Witt R.N."/>
            <person name="Botha A."/>
            <person name="Volschenk H."/>
        </authorList>
    </citation>
    <scope>NUCLEOTIDE SEQUENCE [LARGE SCALE GENOMIC DNA]</scope>
    <source>
        <strain evidence="2 3">CAB683</strain>
    </source>
</reference>
<dbReference type="AlphaFoldDB" id="A0A420Y7Y8"/>
<evidence type="ECO:0000313" key="2">
    <source>
        <dbReference type="EMBL" id="RKU44018.1"/>
    </source>
</evidence>
<dbReference type="EMBL" id="QVQW01000035">
    <property type="protein sequence ID" value="RKU44018.1"/>
    <property type="molecule type" value="Genomic_DNA"/>
</dbReference>
<name>A0A420Y7Y8_9PEZI</name>
<protein>
    <submittedName>
        <fullName evidence="2">Uncharacterized protein</fullName>
    </submittedName>
</protein>
<accession>A0A420Y7Y8</accession>